<dbReference type="InterPro" id="IPR055247">
    <property type="entry name" value="InsJ-like_HTH"/>
</dbReference>
<dbReference type="EMBL" id="JBHTOJ010000020">
    <property type="protein sequence ID" value="MFD1421161.1"/>
    <property type="molecule type" value="Genomic_DNA"/>
</dbReference>
<dbReference type="InterPro" id="IPR025948">
    <property type="entry name" value="HTH-like_dom"/>
</dbReference>
<evidence type="ECO:0000259" key="4">
    <source>
        <dbReference type="Pfam" id="PF13518"/>
    </source>
</evidence>
<keyword evidence="6" id="KW-1185">Reference proteome</keyword>
<accession>A0ABW4C104</accession>
<name>A0ABW4C104_9LACO</name>
<reference evidence="6" key="1">
    <citation type="journal article" date="2019" name="Int. J. Syst. Evol. Microbiol.">
        <title>The Global Catalogue of Microorganisms (GCM) 10K type strain sequencing project: providing services to taxonomists for standard genome sequencing and annotation.</title>
        <authorList>
            <consortium name="The Broad Institute Genomics Platform"/>
            <consortium name="The Broad Institute Genome Sequencing Center for Infectious Disease"/>
            <person name="Wu L."/>
            <person name="Ma J."/>
        </authorList>
    </citation>
    <scope>NUCLEOTIDE SEQUENCE [LARGE SCALE GENOMIC DNA]</scope>
    <source>
        <strain evidence="6">CCM 8931</strain>
    </source>
</reference>
<organism evidence="5 6">
    <name type="scientific">Lactiplantibacillus songbeiensis</name>
    <dbReference type="NCBI Taxonomy" id="2559920"/>
    <lineage>
        <taxon>Bacteria</taxon>
        <taxon>Bacillati</taxon>
        <taxon>Bacillota</taxon>
        <taxon>Bacilli</taxon>
        <taxon>Lactobacillales</taxon>
        <taxon>Lactobacillaceae</taxon>
        <taxon>Lactiplantibacillus</taxon>
    </lineage>
</organism>
<dbReference type="Proteomes" id="UP001597188">
    <property type="component" value="Unassembled WGS sequence"/>
</dbReference>
<comment type="caution">
    <text evidence="5">The sequence shown here is derived from an EMBL/GenBank/DDBJ whole genome shotgun (WGS) entry which is preliminary data.</text>
</comment>
<dbReference type="Pfam" id="PF13518">
    <property type="entry name" value="HTH_28"/>
    <property type="match status" value="1"/>
</dbReference>
<feature type="region of interest" description="Disordered" evidence="2">
    <location>
        <begin position="257"/>
        <end position="276"/>
    </location>
</feature>
<comment type="similarity">
    <text evidence="1">Belongs to the IS150/IS1296 orfA family.</text>
</comment>
<feature type="domain" description="HTH-like" evidence="3">
    <location>
        <begin position="197"/>
        <end position="258"/>
    </location>
</feature>
<evidence type="ECO:0000313" key="5">
    <source>
        <dbReference type="EMBL" id="MFD1421161.1"/>
    </source>
</evidence>
<sequence>MDKMSVDTQLQAIHEYLTGHDSTRAISQWYGIGRYHLLVLVAIYNLHGEQGLTNPPKITGEFRLNLVKWKQNHRVSLKDACAHFDFASPSSLSHWERKFRTGGKAALLAMDQRGNHYEKRKPTRSNQTLGTRELILADTERRLKKITSLEKATKKQLAEVIISLRAKYRLVDMIRALPISMSTFQYWQHKLIQADPDQSLLECIRNIFETHRGHYGVKRVTPLVRKQYATQGKPMPNHKRIQRIMHEHGLKCQVYTKRTRKYDSSKGPRGRAAKNQ</sequence>
<dbReference type="Pfam" id="PF13276">
    <property type="entry name" value="HTH_21"/>
    <property type="match status" value="1"/>
</dbReference>
<gene>
    <name evidence="5" type="ORF">ACFQ5L_09340</name>
</gene>
<dbReference type="RefSeq" id="WP_379893271.1">
    <property type="nucleotide sequence ID" value="NZ_JBHTOJ010000020.1"/>
</dbReference>
<evidence type="ECO:0000256" key="2">
    <source>
        <dbReference type="SAM" id="MobiDB-lite"/>
    </source>
</evidence>
<feature type="domain" description="Insertion element IS150 protein InsJ-like helix-turn-helix" evidence="4">
    <location>
        <begin position="62"/>
        <end position="108"/>
    </location>
</feature>
<feature type="non-terminal residue" evidence="5">
    <location>
        <position position="276"/>
    </location>
</feature>
<dbReference type="SUPFAM" id="SSF48295">
    <property type="entry name" value="TrpR-like"/>
    <property type="match status" value="1"/>
</dbReference>
<evidence type="ECO:0000259" key="3">
    <source>
        <dbReference type="Pfam" id="PF13276"/>
    </source>
</evidence>
<dbReference type="InterPro" id="IPR052057">
    <property type="entry name" value="IS150/IS1296_orfA-like"/>
</dbReference>
<proteinExistence type="inferred from homology"/>
<evidence type="ECO:0000313" key="6">
    <source>
        <dbReference type="Proteomes" id="UP001597188"/>
    </source>
</evidence>
<dbReference type="PANTHER" id="PTHR33795">
    <property type="entry name" value="INSERTION ELEMENT IS150 PROTEIN INSJ"/>
    <property type="match status" value="1"/>
</dbReference>
<evidence type="ECO:0000256" key="1">
    <source>
        <dbReference type="ARBA" id="ARBA00038232"/>
    </source>
</evidence>
<dbReference type="PANTHER" id="PTHR33795:SF1">
    <property type="entry name" value="INSERTION ELEMENT IS150 PROTEIN INSJ"/>
    <property type="match status" value="1"/>
</dbReference>
<protein>
    <submittedName>
        <fullName evidence="5">Helix-turn-helix domain-containing protein</fullName>
    </submittedName>
</protein>
<dbReference type="InterPro" id="IPR010921">
    <property type="entry name" value="Trp_repressor/repl_initiator"/>
</dbReference>